<evidence type="ECO:0000313" key="7">
    <source>
        <dbReference type="Proteomes" id="UP001208570"/>
    </source>
</evidence>
<dbReference type="SMART" id="SM00320">
    <property type="entry name" value="WD40"/>
    <property type="match status" value="5"/>
</dbReference>
<dbReference type="InterPro" id="IPR019775">
    <property type="entry name" value="WD40_repeat_CS"/>
</dbReference>
<evidence type="ECO:0000313" key="6">
    <source>
        <dbReference type="EMBL" id="KAK2154683.1"/>
    </source>
</evidence>
<keyword evidence="3" id="KW-0677">Repeat</keyword>
<dbReference type="InterPro" id="IPR015943">
    <property type="entry name" value="WD40/YVTN_repeat-like_dom_sf"/>
</dbReference>
<dbReference type="Pfam" id="PF00400">
    <property type="entry name" value="WD40"/>
    <property type="match status" value="2"/>
</dbReference>
<dbReference type="SUPFAM" id="SSF50978">
    <property type="entry name" value="WD40 repeat-like"/>
    <property type="match status" value="1"/>
</dbReference>
<dbReference type="InterPro" id="IPR036322">
    <property type="entry name" value="WD40_repeat_dom_sf"/>
</dbReference>
<dbReference type="Gene3D" id="2.130.10.10">
    <property type="entry name" value="YVTN repeat-like/Quinoprotein amine dehydrogenase"/>
    <property type="match status" value="1"/>
</dbReference>
<reference evidence="6" key="1">
    <citation type="journal article" date="2023" name="Mol. Biol. Evol.">
        <title>Third-Generation Sequencing Reveals the Adaptive Role of the Epigenome in Three Deep-Sea Polychaetes.</title>
        <authorList>
            <person name="Perez M."/>
            <person name="Aroh O."/>
            <person name="Sun Y."/>
            <person name="Lan Y."/>
            <person name="Juniper S.K."/>
            <person name="Young C.R."/>
            <person name="Angers B."/>
            <person name="Qian P.Y."/>
        </authorList>
    </citation>
    <scope>NUCLEOTIDE SEQUENCE</scope>
    <source>
        <strain evidence="6">P08H-3</strain>
    </source>
</reference>
<keyword evidence="7" id="KW-1185">Reference proteome</keyword>
<dbReference type="PROSITE" id="PS00678">
    <property type="entry name" value="WD_REPEATS_1"/>
    <property type="match status" value="1"/>
</dbReference>
<dbReference type="InterPro" id="IPR001680">
    <property type="entry name" value="WD40_rpt"/>
</dbReference>
<evidence type="ECO:0000256" key="5">
    <source>
        <dbReference type="PROSITE-ProRule" id="PRU00221"/>
    </source>
</evidence>
<keyword evidence="4" id="KW-0539">Nucleus</keyword>
<dbReference type="EMBL" id="JAODUP010000260">
    <property type="protein sequence ID" value="KAK2154683.1"/>
    <property type="molecule type" value="Genomic_DNA"/>
</dbReference>
<comment type="caution">
    <text evidence="6">The sequence shown here is derived from an EMBL/GenBank/DDBJ whole genome shotgun (WGS) entry which is preliminary data.</text>
</comment>
<keyword evidence="2 5" id="KW-0853">WD repeat</keyword>
<dbReference type="AlphaFoldDB" id="A0AAD9JK48"/>
<dbReference type="GO" id="GO:0031080">
    <property type="term" value="C:nuclear pore outer ring"/>
    <property type="evidence" value="ECO:0007669"/>
    <property type="project" value="TreeGrafter"/>
</dbReference>
<organism evidence="6 7">
    <name type="scientific">Paralvinella palmiformis</name>
    <dbReference type="NCBI Taxonomy" id="53620"/>
    <lineage>
        <taxon>Eukaryota</taxon>
        <taxon>Metazoa</taxon>
        <taxon>Spiralia</taxon>
        <taxon>Lophotrochozoa</taxon>
        <taxon>Annelida</taxon>
        <taxon>Polychaeta</taxon>
        <taxon>Sedentaria</taxon>
        <taxon>Canalipalpata</taxon>
        <taxon>Terebellida</taxon>
        <taxon>Terebelliformia</taxon>
        <taxon>Alvinellidae</taxon>
        <taxon>Paralvinella</taxon>
    </lineage>
</organism>
<sequence length="368" mass="40669">MAESSSFAKFVSEKISKIRWQPTPTQAIRKSGIFATGSWDNGDDNRICIWNIEDVPPTEDISMDAYMNEQLDAEIEPTLLCEHHHRGDVTDLVMLSVTQTWEKLHHFPVNTCSCTGIAVKADDTYVTVGEDGRINLLHPGHNVPVRTIDEADNCTLNAVTFLKQSEAATVNSIGQLKVWDLRQTTDKPSQIFLMTGERVPLHCIDKHPTQPHIVATGGEDGTLCIWDMRQDKFPVTLLSAHSADMWELKFHTTHPDNLFSCSEDGSVWHWDRSAASAYSNVPNLIAQKDASLFGKSPFSSSLLTPAASKIPTVSSPWLSSEASKQCLDITDLMTGNTMPVNTLDIVDTTLLCGTDGGQIYTVKNLIIK</sequence>
<dbReference type="PANTHER" id="PTHR22652:SF0">
    <property type="entry name" value="NUCLEOPORIN NUP43"/>
    <property type="match status" value="1"/>
</dbReference>
<dbReference type="Proteomes" id="UP001208570">
    <property type="component" value="Unassembled WGS sequence"/>
</dbReference>
<accession>A0AAD9JK48</accession>
<evidence type="ECO:0008006" key="8">
    <source>
        <dbReference type="Google" id="ProtNLM"/>
    </source>
</evidence>
<name>A0AAD9JK48_9ANNE</name>
<gene>
    <name evidence="6" type="ORF">LSH36_260g01003</name>
</gene>
<feature type="repeat" description="WD" evidence="5">
    <location>
        <begin position="194"/>
        <end position="236"/>
    </location>
</feature>
<dbReference type="PANTHER" id="PTHR22652">
    <property type="entry name" value="NUCLEOPORIN NUP43"/>
    <property type="match status" value="1"/>
</dbReference>
<proteinExistence type="predicted"/>
<evidence type="ECO:0000256" key="4">
    <source>
        <dbReference type="ARBA" id="ARBA00023242"/>
    </source>
</evidence>
<protein>
    <recommendedName>
        <fullName evidence="8">Nucleoporin Nup43</fullName>
    </recommendedName>
</protein>
<evidence type="ECO:0000256" key="2">
    <source>
        <dbReference type="ARBA" id="ARBA00022574"/>
    </source>
</evidence>
<dbReference type="PROSITE" id="PS50082">
    <property type="entry name" value="WD_REPEATS_2"/>
    <property type="match status" value="1"/>
</dbReference>
<evidence type="ECO:0000256" key="3">
    <source>
        <dbReference type="ARBA" id="ARBA00022737"/>
    </source>
</evidence>
<comment type="subcellular location">
    <subcellularLocation>
        <location evidence="1">Nucleus</location>
    </subcellularLocation>
</comment>
<evidence type="ECO:0000256" key="1">
    <source>
        <dbReference type="ARBA" id="ARBA00004123"/>
    </source>
</evidence>